<dbReference type="FunFam" id="3.30.1300.10:FF:000001">
    <property type="entry name" value="Pantothenate synthetase"/>
    <property type="match status" value="1"/>
</dbReference>
<feature type="binding site" evidence="8">
    <location>
        <begin position="147"/>
        <end position="150"/>
    </location>
    <ligand>
        <name>ATP</name>
        <dbReference type="ChEBI" id="CHEBI:30616"/>
    </ligand>
</feature>
<dbReference type="PANTHER" id="PTHR21299">
    <property type="entry name" value="CYTIDYLATE KINASE/PANTOATE-BETA-ALANINE LIGASE"/>
    <property type="match status" value="1"/>
</dbReference>
<dbReference type="NCBIfam" id="TIGR00125">
    <property type="entry name" value="cyt_tran_rel"/>
    <property type="match status" value="1"/>
</dbReference>
<dbReference type="OrthoDB" id="9773087at2"/>
<dbReference type="HAMAP" id="MF_00158">
    <property type="entry name" value="PanC"/>
    <property type="match status" value="1"/>
</dbReference>
<dbReference type="GO" id="GO:0005829">
    <property type="term" value="C:cytosol"/>
    <property type="evidence" value="ECO:0007669"/>
    <property type="project" value="TreeGrafter"/>
</dbReference>
<dbReference type="STRING" id="71451.RV07_GL000964"/>
<keyword evidence="5 8" id="KW-0547">Nucleotide-binding</keyword>
<comment type="similarity">
    <text evidence="2 8">Belongs to the pantothenate synthetase family.</text>
</comment>
<dbReference type="GO" id="GO:0015940">
    <property type="term" value="P:pantothenate biosynthetic process"/>
    <property type="evidence" value="ECO:0007669"/>
    <property type="project" value="UniProtKB-UniRule"/>
</dbReference>
<dbReference type="AlphaFoldDB" id="R2RGE5"/>
<feature type="binding site" evidence="8">
    <location>
        <position position="153"/>
    </location>
    <ligand>
        <name>(R)-pantoate</name>
        <dbReference type="ChEBI" id="CHEBI:15980"/>
    </ligand>
</feature>
<evidence type="ECO:0000256" key="2">
    <source>
        <dbReference type="ARBA" id="ARBA00009256"/>
    </source>
</evidence>
<dbReference type="UniPathway" id="UPA00028">
    <property type="reaction ID" value="UER00005"/>
</dbReference>
<evidence type="ECO:0000256" key="6">
    <source>
        <dbReference type="ARBA" id="ARBA00022840"/>
    </source>
</evidence>
<organism evidence="9 11">
    <name type="scientific">Enterococcus malodoratus ATCC 43197</name>
    <dbReference type="NCBI Taxonomy" id="1158601"/>
    <lineage>
        <taxon>Bacteria</taxon>
        <taxon>Bacillati</taxon>
        <taxon>Bacillota</taxon>
        <taxon>Bacilli</taxon>
        <taxon>Lactobacillales</taxon>
        <taxon>Enterococcaceae</taxon>
        <taxon>Enterococcus</taxon>
    </lineage>
</organism>
<dbReference type="InterPro" id="IPR042176">
    <property type="entry name" value="Pantoate_ligase_C"/>
</dbReference>
<evidence type="ECO:0000313" key="10">
    <source>
        <dbReference type="EMBL" id="EOT66961.1"/>
    </source>
</evidence>
<dbReference type="CDD" id="cd00560">
    <property type="entry name" value="PanC"/>
    <property type="match status" value="1"/>
</dbReference>
<evidence type="ECO:0000256" key="5">
    <source>
        <dbReference type="ARBA" id="ARBA00022741"/>
    </source>
</evidence>
<keyword evidence="4 8" id="KW-0566">Pantothenate biosynthesis</keyword>
<comment type="subcellular location">
    <subcellularLocation>
        <location evidence="8">Cytoplasm</location>
    </subcellularLocation>
</comment>
<feature type="active site" description="Proton donor" evidence="8">
    <location>
        <position position="37"/>
    </location>
</feature>
<dbReference type="PATRIC" id="fig|1158601.3.peg.3274"/>
<dbReference type="InterPro" id="IPR004821">
    <property type="entry name" value="Cyt_trans-like"/>
</dbReference>
<feature type="binding site" evidence="8">
    <location>
        <position position="176"/>
    </location>
    <ligand>
        <name>ATP</name>
        <dbReference type="ChEBI" id="CHEBI:30616"/>
    </ligand>
</feature>
<sequence>MQTLETIQAVRKQVNLWRQAGETIGLVPTMGALHAGHQSLIERAAEENDHVIVSIFVNPTQFAPNEDLTSYPRKLEEDQALCEKAGVEVIFHPEPQEMYPSGFDTFVEVHGTTEVLEGASRPTHFRGVTTIVLKLLQIAQPDRAYFGQKDAQQVAVIQQMVRDLNVPVEIIACPIIREVDGLAKSSRNVYLNPAERKAALVLSRALNLAQQRLNAGTREPKQLIQLIIEEISKESLAKIDYVEIVDQKTLQKVETINAAILVPIAVYIGNTRLIDNFYWEAK</sequence>
<dbReference type="Gene3D" id="3.30.1300.10">
    <property type="entry name" value="Pantoate-beta-alanine ligase, C-terminal domain"/>
    <property type="match status" value="1"/>
</dbReference>
<dbReference type="EMBL" id="AJAK01000021">
    <property type="protein sequence ID" value="EOH75059.1"/>
    <property type="molecule type" value="Genomic_DNA"/>
</dbReference>
<evidence type="ECO:0000256" key="8">
    <source>
        <dbReference type="HAMAP-Rule" id="MF_00158"/>
    </source>
</evidence>
<feature type="binding site" evidence="8">
    <location>
        <position position="61"/>
    </location>
    <ligand>
        <name>(R)-pantoate</name>
        <dbReference type="ChEBI" id="CHEBI:15980"/>
    </ligand>
</feature>
<keyword evidence="8" id="KW-0963">Cytoplasm</keyword>
<dbReference type="RefSeq" id="WP_010742098.1">
    <property type="nucleotide sequence ID" value="NZ_KB946251.1"/>
</dbReference>
<comment type="catalytic activity">
    <reaction evidence="7 8">
        <text>(R)-pantoate + beta-alanine + ATP = (R)-pantothenate + AMP + diphosphate + H(+)</text>
        <dbReference type="Rhea" id="RHEA:10912"/>
        <dbReference type="ChEBI" id="CHEBI:15378"/>
        <dbReference type="ChEBI" id="CHEBI:15980"/>
        <dbReference type="ChEBI" id="CHEBI:29032"/>
        <dbReference type="ChEBI" id="CHEBI:30616"/>
        <dbReference type="ChEBI" id="CHEBI:33019"/>
        <dbReference type="ChEBI" id="CHEBI:57966"/>
        <dbReference type="ChEBI" id="CHEBI:456215"/>
        <dbReference type="EC" id="6.3.2.1"/>
    </reaction>
</comment>
<reference evidence="9 11" key="1">
    <citation type="submission" date="2013-02" db="EMBL/GenBank/DDBJ databases">
        <title>The Genome Sequence of Enterococcus malodoratus ATCC_43197.</title>
        <authorList>
            <consortium name="The Broad Institute Genome Sequencing Platform"/>
            <consortium name="The Broad Institute Genome Sequencing Center for Infectious Disease"/>
            <person name="Earl A.M."/>
            <person name="Gilmore M.S."/>
            <person name="Lebreton F."/>
            <person name="Walker B."/>
            <person name="Young S.K."/>
            <person name="Zeng Q."/>
            <person name="Gargeya S."/>
            <person name="Fitzgerald M."/>
            <person name="Haas B."/>
            <person name="Abouelleil A."/>
            <person name="Alvarado L."/>
            <person name="Arachchi H.M."/>
            <person name="Berlin A.M."/>
            <person name="Chapman S.B."/>
            <person name="Dewar J."/>
            <person name="Goldberg J."/>
            <person name="Griggs A."/>
            <person name="Gujja S."/>
            <person name="Hansen M."/>
            <person name="Howarth C."/>
            <person name="Imamovic A."/>
            <person name="Larimer J."/>
            <person name="McCowan C."/>
            <person name="Murphy C."/>
            <person name="Neiman D."/>
            <person name="Pearson M."/>
            <person name="Priest M."/>
            <person name="Roberts A."/>
            <person name="Saif S."/>
            <person name="Shea T."/>
            <person name="Sisk P."/>
            <person name="Sykes S."/>
            <person name="Wortman J."/>
            <person name="Nusbaum C."/>
            <person name="Birren B."/>
        </authorList>
    </citation>
    <scope>NUCLEOTIDE SEQUENCE [LARGE SCALE GENOMIC DNA]</scope>
    <source>
        <strain evidence="9 11">ATCC 43197</strain>
    </source>
</reference>
<dbReference type="PANTHER" id="PTHR21299:SF1">
    <property type="entry name" value="PANTOATE--BETA-ALANINE LIGASE"/>
    <property type="match status" value="1"/>
</dbReference>
<accession>R2RGE5</accession>
<proteinExistence type="inferred from homology"/>
<feature type="binding site" evidence="8">
    <location>
        <begin position="30"/>
        <end position="37"/>
    </location>
    <ligand>
        <name>ATP</name>
        <dbReference type="ChEBI" id="CHEBI:30616"/>
    </ligand>
</feature>
<feature type="binding site" evidence="8">
    <location>
        <position position="61"/>
    </location>
    <ligand>
        <name>beta-alanine</name>
        <dbReference type="ChEBI" id="CHEBI:57966"/>
    </ligand>
</feature>
<comment type="subunit">
    <text evidence="8">Homodimer.</text>
</comment>
<dbReference type="InterPro" id="IPR014729">
    <property type="entry name" value="Rossmann-like_a/b/a_fold"/>
</dbReference>
<dbReference type="InterPro" id="IPR003721">
    <property type="entry name" value="Pantoate_ligase"/>
</dbReference>
<dbReference type="SUPFAM" id="SSF52374">
    <property type="entry name" value="Nucleotidylyl transferase"/>
    <property type="match status" value="1"/>
</dbReference>
<dbReference type="eggNOG" id="COG0414">
    <property type="taxonomic scope" value="Bacteria"/>
</dbReference>
<evidence type="ECO:0000256" key="1">
    <source>
        <dbReference type="ARBA" id="ARBA00004990"/>
    </source>
</evidence>
<dbReference type="NCBIfam" id="TIGR00018">
    <property type="entry name" value="panC"/>
    <property type="match status" value="1"/>
</dbReference>
<reference evidence="10 12" key="2">
    <citation type="submission" date="2013-03" db="EMBL/GenBank/DDBJ databases">
        <title>The Genome Sequence of Enterococcus malodoratus ATCC_43197 (PacBio/Illumina hybrid assembly).</title>
        <authorList>
            <consortium name="The Broad Institute Genomics Platform"/>
            <consortium name="The Broad Institute Genome Sequencing Center for Infectious Disease"/>
            <person name="Earl A."/>
            <person name="Russ C."/>
            <person name="Gilmore M."/>
            <person name="Surin D."/>
            <person name="Walker B."/>
            <person name="Young S."/>
            <person name="Zeng Q."/>
            <person name="Gargeya S."/>
            <person name="Fitzgerald M."/>
            <person name="Haas B."/>
            <person name="Abouelleil A."/>
            <person name="Allen A.W."/>
            <person name="Alvarado L."/>
            <person name="Arachchi H.M."/>
            <person name="Berlin A.M."/>
            <person name="Chapman S.B."/>
            <person name="Gainer-Dewar J."/>
            <person name="Goldberg J."/>
            <person name="Griggs A."/>
            <person name="Gujja S."/>
            <person name="Hansen M."/>
            <person name="Howarth C."/>
            <person name="Imamovic A."/>
            <person name="Ireland A."/>
            <person name="Larimer J."/>
            <person name="McCowan C."/>
            <person name="Murphy C."/>
            <person name="Pearson M."/>
            <person name="Poon T.W."/>
            <person name="Priest M."/>
            <person name="Roberts A."/>
            <person name="Saif S."/>
            <person name="Shea T."/>
            <person name="Sisk P."/>
            <person name="Sykes S."/>
            <person name="Wortman J."/>
            <person name="Nusbaum C."/>
            <person name="Birren B."/>
        </authorList>
    </citation>
    <scope>NUCLEOTIDE SEQUENCE [LARGE SCALE GENOMIC DNA]</scope>
    <source>
        <strain evidence="10 12">ATCC 43197</strain>
    </source>
</reference>
<comment type="caution">
    <text evidence="9">The sequence shown here is derived from an EMBL/GenBank/DDBJ whole genome shotgun (WGS) entry which is preliminary data.</text>
</comment>
<dbReference type="GO" id="GO:0005524">
    <property type="term" value="F:ATP binding"/>
    <property type="evidence" value="ECO:0007669"/>
    <property type="project" value="UniProtKB-KW"/>
</dbReference>
<keyword evidence="3 8" id="KW-0436">Ligase</keyword>
<dbReference type="FunFam" id="3.40.50.620:FF:000013">
    <property type="entry name" value="Pantothenate synthetase"/>
    <property type="match status" value="1"/>
</dbReference>
<name>R2RGE5_9ENTE</name>
<evidence type="ECO:0000313" key="12">
    <source>
        <dbReference type="Proteomes" id="UP000014148"/>
    </source>
</evidence>
<evidence type="ECO:0000256" key="4">
    <source>
        <dbReference type="ARBA" id="ARBA00022655"/>
    </source>
</evidence>
<comment type="pathway">
    <text evidence="1 8">Cofactor biosynthesis; (R)-pantothenate biosynthesis; (R)-pantothenate from (R)-pantoate and beta-alanine: step 1/1.</text>
</comment>
<keyword evidence="12" id="KW-1185">Reference proteome</keyword>
<dbReference type="Gene3D" id="3.40.50.620">
    <property type="entry name" value="HUPs"/>
    <property type="match status" value="1"/>
</dbReference>
<dbReference type="GO" id="GO:0004592">
    <property type="term" value="F:pantoate-beta-alanine ligase activity"/>
    <property type="evidence" value="ECO:0007669"/>
    <property type="project" value="UniProtKB-UniRule"/>
</dbReference>
<dbReference type="Proteomes" id="UP000013783">
    <property type="component" value="Unassembled WGS sequence"/>
</dbReference>
<comment type="function">
    <text evidence="8">Catalyzes the condensation of pantoate with beta-alanine in an ATP-dependent reaction via a pantoyl-adenylate intermediate.</text>
</comment>
<dbReference type="Proteomes" id="UP000014148">
    <property type="component" value="Unassembled WGS sequence"/>
</dbReference>
<dbReference type="EC" id="6.3.2.1" evidence="8"/>
<comment type="miscellaneous">
    <text evidence="8">The reaction proceeds by a bi uni uni bi ping pong mechanism.</text>
</comment>
<keyword evidence="6 8" id="KW-0067">ATP-binding</keyword>
<evidence type="ECO:0000256" key="3">
    <source>
        <dbReference type="ARBA" id="ARBA00022598"/>
    </source>
</evidence>
<feature type="binding site" evidence="8">
    <location>
        <begin position="184"/>
        <end position="187"/>
    </location>
    <ligand>
        <name>ATP</name>
        <dbReference type="ChEBI" id="CHEBI:30616"/>
    </ligand>
</feature>
<evidence type="ECO:0000313" key="9">
    <source>
        <dbReference type="EMBL" id="EOH75059.1"/>
    </source>
</evidence>
<dbReference type="EMBL" id="ASWA01000003">
    <property type="protein sequence ID" value="EOT66961.1"/>
    <property type="molecule type" value="Genomic_DNA"/>
</dbReference>
<evidence type="ECO:0000256" key="7">
    <source>
        <dbReference type="ARBA" id="ARBA00048258"/>
    </source>
</evidence>
<dbReference type="Pfam" id="PF02569">
    <property type="entry name" value="Pantoate_ligase"/>
    <property type="match status" value="1"/>
</dbReference>
<protein>
    <recommendedName>
        <fullName evidence="8">Pantothenate synthetase</fullName>
        <shortName evidence="8">PS</shortName>
        <ecNumber evidence="8">6.3.2.1</ecNumber>
    </recommendedName>
    <alternativeName>
        <fullName evidence="8">Pantoate--beta-alanine ligase</fullName>
    </alternativeName>
    <alternativeName>
        <fullName evidence="8">Pantoate-activating enzyme</fullName>
    </alternativeName>
</protein>
<gene>
    <name evidence="8" type="primary">panC</name>
    <name evidence="10" type="ORF">I585_02482</name>
    <name evidence="9" type="ORF">UAI_03300</name>
</gene>
<evidence type="ECO:0000313" key="11">
    <source>
        <dbReference type="Proteomes" id="UP000013783"/>
    </source>
</evidence>